<comment type="caution">
    <text evidence="1">The sequence shown here is derived from an EMBL/GenBank/DDBJ whole genome shotgun (WGS) entry which is preliminary data.</text>
</comment>
<proteinExistence type="predicted"/>
<feature type="non-terminal residue" evidence="1">
    <location>
        <position position="44"/>
    </location>
</feature>
<evidence type="ECO:0000313" key="1">
    <source>
        <dbReference type="EMBL" id="MFD0889507.1"/>
    </source>
</evidence>
<organism evidence="1 2">
    <name type="scientific">Streptosporangium algeriense</name>
    <dbReference type="NCBI Taxonomy" id="1682748"/>
    <lineage>
        <taxon>Bacteria</taxon>
        <taxon>Bacillati</taxon>
        <taxon>Actinomycetota</taxon>
        <taxon>Actinomycetes</taxon>
        <taxon>Streptosporangiales</taxon>
        <taxon>Streptosporangiaceae</taxon>
        <taxon>Streptosporangium</taxon>
    </lineage>
</organism>
<sequence length="44" mass="4946">MNHELEHLLRTEAPQVLGALVRRFGRFDIAEDAVQEALLAASRT</sequence>
<accession>A0ABW3E376</accession>
<dbReference type="Proteomes" id="UP001597024">
    <property type="component" value="Unassembled WGS sequence"/>
</dbReference>
<name>A0ABW3E376_9ACTN</name>
<gene>
    <name evidence="1" type="ORF">ACFQ08_33645</name>
</gene>
<evidence type="ECO:0000313" key="2">
    <source>
        <dbReference type="Proteomes" id="UP001597024"/>
    </source>
</evidence>
<protein>
    <submittedName>
        <fullName evidence="1">RNA polymerase sigma factor</fullName>
    </submittedName>
</protein>
<dbReference type="InterPro" id="IPR013325">
    <property type="entry name" value="RNA_pol_sigma_r2"/>
</dbReference>
<dbReference type="SUPFAM" id="SSF88946">
    <property type="entry name" value="Sigma2 domain of RNA polymerase sigma factors"/>
    <property type="match status" value="1"/>
</dbReference>
<reference evidence="2" key="1">
    <citation type="journal article" date="2019" name="Int. J. Syst. Evol. Microbiol.">
        <title>The Global Catalogue of Microorganisms (GCM) 10K type strain sequencing project: providing services to taxonomists for standard genome sequencing and annotation.</title>
        <authorList>
            <consortium name="The Broad Institute Genomics Platform"/>
            <consortium name="The Broad Institute Genome Sequencing Center for Infectious Disease"/>
            <person name="Wu L."/>
            <person name="Ma J."/>
        </authorList>
    </citation>
    <scope>NUCLEOTIDE SEQUENCE [LARGE SCALE GENOMIC DNA]</scope>
    <source>
        <strain evidence="2">CCUG 62974</strain>
    </source>
</reference>
<keyword evidence="2" id="KW-1185">Reference proteome</keyword>
<dbReference type="EMBL" id="JBHTHX010001870">
    <property type="protein sequence ID" value="MFD0889507.1"/>
    <property type="molecule type" value="Genomic_DNA"/>
</dbReference>